<name>A0A090AGM4_9GAMM</name>
<dbReference type="InterPro" id="IPR011749">
    <property type="entry name" value="CHP02243"/>
</dbReference>
<dbReference type="KEGG" id="tig:THII_2012"/>
<protein>
    <submittedName>
        <fullName evidence="1">Uncharacterized protein</fullName>
    </submittedName>
</protein>
<dbReference type="Proteomes" id="UP000031623">
    <property type="component" value="Chromosome"/>
</dbReference>
<dbReference type="EMBL" id="AP014633">
    <property type="protein sequence ID" value="BAP56309.1"/>
    <property type="molecule type" value="Genomic_DNA"/>
</dbReference>
<keyword evidence="2" id="KW-1185">Reference proteome</keyword>
<dbReference type="HOGENOM" id="CLU_032215_0_0_6"/>
<dbReference type="AlphaFoldDB" id="A0A090AGM4"/>
<gene>
    <name evidence="1" type="ORF">THII_2012</name>
</gene>
<dbReference type="OrthoDB" id="9796131at2"/>
<organism evidence="1 2">
    <name type="scientific">Thioploca ingrica</name>
    <dbReference type="NCBI Taxonomy" id="40754"/>
    <lineage>
        <taxon>Bacteria</taxon>
        <taxon>Pseudomonadati</taxon>
        <taxon>Pseudomonadota</taxon>
        <taxon>Gammaproteobacteria</taxon>
        <taxon>Thiotrichales</taxon>
        <taxon>Thiotrichaceae</taxon>
        <taxon>Thioploca</taxon>
    </lineage>
</organism>
<dbReference type="NCBIfam" id="TIGR02243">
    <property type="entry name" value="putative baseplate assembly protein"/>
    <property type="match status" value="1"/>
</dbReference>
<proteinExistence type="predicted"/>
<reference evidence="1 2" key="1">
    <citation type="journal article" date="2014" name="ISME J.">
        <title>Ecophysiology of Thioploca ingrica as revealed by the complete genome sequence supplemented with proteomic evidence.</title>
        <authorList>
            <person name="Kojima H."/>
            <person name="Ogura Y."/>
            <person name="Yamamoto N."/>
            <person name="Togashi T."/>
            <person name="Mori H."/>
            <person name="Watanabe T."/>
            <person name="Nemoto F."/>
            <person name="Kurokawa K."/>
            <person name="Hayashi T."/>
            <person name="Fukui M."/>
        </authorList>
    </citation>
    <scope>NUCLEOTIDE SEQUENCE [LARGE SCALE GENOMIC DNA]</scope>
</reference>
<evidence type="ECO:0000313" key="2">
    <source>
        <dbReference type="Proteomes" id="UP000031623"/>
    </source>
</evidence>
<dbReference type="STRING" id="40754.THII_2012"/>
<evidence type="ECO:0000313" key="1">
    <source>
        <dbReference type="EMBL" id="BAP56309.1"/>
    </source>
</evidence>
<accession>A0A090AGM4</accession>
<sequence>MAEINLVNERQVIDYMARDYDSFLASMRALIPDKLPEWTDYQSEADFGNVLLQLFAHMGDILSYYLDRVANESFLGTAQTRRSIIHHLQLIGYQLATAAPASTTLTLTFPADCQQLITLTKGDAFATKSQNNQPPVRFEYTRDAPLVINCSSLLLITDAKGKKYKQSSGVPVEEGRLIRDEILGTSDGSPYQKFTLAHSPLILRSRDNQTVHKDILLITNQSGIIDDSWTLRASLAFSSRQQTDFIIEIDELDRATVRFGDGILGLIPPKDAIIRATYRVGGGTLGNVAANTIQTIAGAPQLTLVGAKVTNPVAATGGAQRESIEHAVLHAPTVFRSMRRAVTTADYQALALNFPGVGKVRAVAANWNTVKLYVAPQGGGSVSDVLRTNLLAYFEDKRPITTQIEIANVDYVMIFVTANVKVKSHYEPNEVKAQVQQAAGQLLAFEQVDFAQTVYLSKFYEAIEAVEGVEYVTLSEFRRERTLTSLNVTTQIQEQPQIQNQEQPPVKTIVTTLEITLAGNLDEADTRLIATAQVQIQAGTDPAAIQPQLKPLAQSYLALDHTDIQLLTLQLSQFYEAVKKLPGVASVTAQTCEYQGSALQIESKGKIELAANEIPQAPTLTDYPLYLGGIKVQLEGEA</sequence>